<dbReference type="OrthoDB" id="1887033at2759"/>
<accession>A0A0C3CKT3</accession>
<dbReference type="GO" id="GO:0009986">
    <property type="term" value="C:cell surface"/>
    <property type="evidence" value="ECO:0007669"/>
    <property type="project" value="TreeGrafter"/>
</dbReference>
<dbReference type="STRING" id="686832.A0A0C3CKT3"/>
<protein>
    <submittedName>
        <fullName evidence="7">Glycoside hydrolase family 5 protein</fullName>
    </submittedName>
</protein>
<name>A0A0C3CKT3_HEBCY</name>
<sequence>MSSALLLFASRLAACLLVADPPPFPDKIYGVNIGSWLVVEPWMLPAEWESMGGEMCYDCSKCISSEFAFAQAYPTTVDDKFKEHWESWFNQEDVDQFVDAGLNTVRIPVPWILDRRTFSRRTTEFYPKGGILELQRGLRQLNAAGITVILDHHAPPGVASPNQNFAGRCTDDVQFYTQYNYHRALVWAAVMTALSHVDPNFGSVAALQAVNEPITDASKTPGYGEYQKNFVQTVRAVEISLGIPVPDLNSPALPRLRDANNVTSAFAIVANSSSVFSSEVLQVLVDAAPVFEQVARQLTLNTDFALGGLRCHLSRRRTLITNFMDSSWQHNNPSNPADAAIGPQAYDIHFYYAYGGVAAPNEQAYLTHVCNLNRIQTDVALGNDMLWFGEWSLATQFNATDEFLVKWADAQKYSYSKGAGWLSWNFKIENSSISEDKARQWSYMEGLRRGYFTKDPSQFHDPNICAPYINKTTTT</sequence>
<evidence type="ECO:0000313" key="8">
    <source>
        <dbReference type="Proteomes" id="UP000053424"/>
    </source>
</evidence>
<dbReference type="Pfam" id="PF00150">
    <property type="entry name" value="Cellulase"/>
    <property type="match status" value="1"/>
</dbReference>
<keyword evidence="2 4" id="KW-0378">Hydrolase</keyword>
<reference evidence="7 8" key="1">
    <citation type="submission" date="2014-04" db="EMBL/GenBank/DDBJ databases">
        <authorList>
            <consortium name="DOE Joint Genome Institute"/>
            <person name="Kuo A."/>
            <person name="Gay G."/>
            <person name="Dore J."/>
            <person name="Kohler A."/>
            <person name="Nagy L.G."/>
            <person name="Floudas D."/>
            <person name="Copeland A."/>
            <person name="Barry K.W."/>
            <person name="Cichocki N."/>
            <person name="Veneault-Fourrey C."/>
            <person name="LaButti K."/>
            <person name="Lindquist E.A."/>
            <person name="Lipzen A."/>
            <person name="Lundell T."/>
            <person name="Morin E."/>
            <person name="Murat C."/>
            <person name="Sun H."/>
            <person name="Tunlid A."/>
            <person name="Henrissat B."/>
            <person name="Grigoriev I.V."/>
            <person name="Hibbett D.S."/>
            <person name="Martin F."/>
            <person name="Nordberg H.P."/>
            <person name="Cantor M.N."/>
            <person name="Hua S.X."/>
        </authorList>
    </citation>
    <scope>NUCLEOTIDE SEQUENCE [LARGE SCALE GENOMIC DNA]</scope>
    <source>
        <strain evidence="8">h7</strain>
    </source>
</reference>
<keyword evidence="3 4" id="KW-0326">Glycosidase</keyword>
<dbReference type="PANTHER" id="PTHR31297:SF42">
    <property type="entry name" value="GLYCOSIDE HYDROLASE FAMILY 5 DOMAIN-CONTAINING PROTEIN"/>
    <property type="match status" value="1"/>
</dbReference>
<dbReference type="HOGENOM" id="CLU_004624_7_1_1"/>
<reference evidence="8" key="2">
    <citation type="submission" date="2015-01" db="EMBL/GenBank/DDBJ databases">
        <title>Evolutionary Origins and Diversification of the Mycorrhizal Mutualists.</title>
        <authorList>
            <consortium name="DOE Joint Genome Institute"/>
            <consortium name="Mycorrhizal Genomics Consortium"/>
            <person name="Kohler A."/>
            <person name="Kuo A."/>
            <person name="Nagy L.G."/>
            <person name="Floudas D."/>
            <person name="Copeland A."/>
            <person name="Barry K.W."/>
            <person name="Cichocki N."/>
            <person name="Veneault-Fourrey C."/>
            <person name="LaButti K."/>
            <person name="Lindquist E.A."/>
            <person name="Lipzen A."/>
            <person name="Lundell T."/>
            <person name="Morin E."/>
            <person name="Murat C."/>
            <person name="Riley R."/>
            <person name="Ohm R."/>
            <person name="Sun H."/>
            <person name="Tunlid A."/>
            <person name="Henrissat B."/>
            <person name="Grigoriev I.V."/>
            <person name="Hibbett D.S."/>
            <person name="Martin F."/>
        </authorList>
    </citation>
    <scope>NUCLEOTIDE SEQUENCE [LARGE SCALE GENOMIC DNA]</scope>
    <source>
        <strain evidence="8">h7</strain>
    </source>
</reference>
<evidence type="ECO:0000256" key="5">
    <source>
        <dbReference type="SAM" id="SignalP"/>
    </source>
</evidence>
<feature type="signal peptide" evidence="5">
    <location>
        <begin position="1"/>
        <end position="19"/>
    </location>
</feature>
<keyword evidence="8" id="KW-1185">Reference proteome</keyword>
<keyword evidence="5" id="KW-0732">Signal</keyword>
<dbReference type="InterPro" id="IPR017853">
    <property type="entry name" value="GH"/>
</dbReference>
<dbReference type="SUPFAM" id="SSF51445">
    <property type="entry name" value="(Trans)glycosidases"/>
    <property type="match status" value="1"/>
</dbReference>
<dbReference type="GO" id="GO:0005576">
    <property type="term" value="C:extracellular region"/>
    <property type="evidence" value="ECO:0007669"/>
    <property type="project" value="TreeGrafter"/>
</dbReference>
<evidence type="ECO:0000256" key="4">
    <source>
        <dbReference type="RuleBase" id="RU361153"/>
    </source>
</evidence>
<feature type="chain" id="PRO_5002162660" evidence="5">
    <location>
        <begin position="20"/>
        <end position="475"/>
    </location>
</feature>
<dbReference type="Proteomes" id="UP000053424">
    <property type="component" value="Unassembled WGS sequence"/>
</dbReference>
<dbReference type="GO" id="GO:0008422">
    <property type="term" value="F:beta-glucosidase activity"/>
    <property type="evidence" value="ECO:0007669"/>
    <property type="project" value="TreeGrafter"/>
</dbReference>
<gene>
    <name evidence="7" type="ORF">M413DRAFT_24902</name>
</gene>
<organism evidence="7 8">
    <name type="scientific">Hebeloma cylindrosporum</name>
    <dbReference type="NCBI Taxonomy" id="76867"/>
    <lineage>
        <taxon>Eukaryota</taxon>
        <taxon>Fungi</taxon>
        <taxon>Dikarya</taxon>
        <taxon>Basidiomycota</taxon>
        <taxon>Agaricomycotina</taxon>
        <taxon>Agaricomycetes</taxon>
        <taxon>Agaricomycetidae</taxon>
        <taxon>Agaricales</taxon>
        <taxon>Agaricineae</taxon>
        <taxon>Hymenogastraceae</taxon>
        <taxon>Hebeloma</taxon>
    </lineage>
</organism>
<dbReference type="PANTHER" id="PTHR31297">
    <property type="entry name" value="GLUCAN ENDO-1,6-BETA-GLUCOSIDASE B"/>
    <property type="match status" value="1"/>
</dbReference>
<evidence type="ECO:0000313" key="7">
    <source>
        <dbReference type="EMBL" id="KIM44396.1"/>
    </source>
</evidence>
<dbReference type="Gene3D" id="3.20.20.80">
    <property type="entry name" value="Glycosidases"/>
    <property type="match status" value="2"/>
</dbReference>
<evidence type="ECO:0000256" key="1">
    <source>
        <dbReference type="ARBA" id="ARBA00005641"/>
    </source>
</evidence>
<evidence type="ECO:0000256" key="3">
    <source>
        <dbReference type="ARBA" id="ARBA00023295"/>
    </source>
</evidence>
<dbReference type="InterPro" id="IPR050386">
    <property type="entry name" value="Glycosyl_hydrolase_5"/>
</dbReference>
<feature type="domain" description="Glycoside hydrolase family 5" evidence="6">
    <location>
        <begin position="82"/>
        <end position="427"/>
    </location>
</feature>
<dbReference type="GO" id="GO:0009251">
    <property type="term" value="P:glucan catabolic process"/>
    <property type="evidence" value="ECO:0007669"/>
    <property type="project" value="TreeGrafter"/>
</dbReference>
<comment type="similarity">
    <text evidence="1 4">Belongs to the glycosyl hydrolase 5 (cellulase A) family.</text>
</comment>
<evidence type="ECO:0000259" key="6">
    <source>
        <dbReference type="Pfam" id="PF00150"/>
    </source>
</evidence>
<evidence type="ECO:0000256" key="2">
    <source>
        <dbReference type="ARBA" id="ARBA00022801"/>
    </source>
</evidence>
<dbReference type="AlphaFoldDB" id="A0A0C3CKT3"/>
<proteinExistence type="inferred from homology"/>
<dbReference type="EMBL" id="KN831773">
    <property type="protein sequence ID" value="KIM44396.1"/>
    <property type="molecule type" value="Genomic_DNA"/>
</dbReference>
<dbReference type="InterPro" id="IPR001547">
    <property type="entry name" value="Glyco_hydro_5"/>
</dbReference>